<reference evidence="1" key="2">
    <citation type="journal article" date="2020" name="Nat. Commun.">
        <title>Large-scale genome sequencing of mycorrhizal fungi provides insights into the early evolution of symbiotic traits.</title>
        <authorList>
            <person name="Miyauchi S."/>
            <person name="Kiss E."/>
            <person name="Kuo A."/>
            <person name="Drula E."/>
            <person name="Kohler A."/>
            <person name="Sanchez-Garcia M."/>
            <person name="Morin E."/>
            <person name="Andreopoulos B."/>
            <person name="Barry K.W."/>
            <person name="Bonito G."/>
            <person name="Buee M."/>
            <person name="Carver A."/>
            <person name="Chen C."/>
            <person name="Cichocki N."/>
            <person name="Clum A."/>
            <person name="Culley D."/>
            <person name="Crous P.W."/>
            <person name="Fauchery L."/>
            <person name="Girlanda M."/>
            <person name="Hayes R.D."/>
            <person name="Keri Z."/>
            <person name="LaButti K."/>
            <person name="Lipzen A."/>
            <person name="Lombard V."/>
            <person name="Magnuson J."/>
            <person name="Maillard F."/>
            <person name="Murat C."/>
            <person name="Nolan M."/>
            <person name="Ohm R.A."/>
            <person name="Pangilinan J."/>
            <person name="Pereira M.F."/>
            <person name="Perotto S."/>
            <person name="Peter M."/>
            <person name="Pfister S."/>
            <person name="Riley R."/>
            <person name="Sitrit Y."/>
            <person name="Stielow J.B."/>
            <person name="Szollosi G."/>
            <person name="Zifcakova L."/>
            <person name="Stursova M."/>
            <person name="Spatafora J.W."/>
            <person name="Tedersoo L."/>
            <person name="Vaario L.M."/>
            <person name="Yamada A."/>
            <person name="Yan M."/>
            <person name="Wang P."/>
            <person name="Xu J."/>
            <person name="Bruns T."/>
            <person name="Baldrian P."/>
            <person name="Vilgalys R."/>
            <person name="Dunand C."/>
            <person name="Henrissat B."/>
            <person name="Grigoriev I.V."/>
            <person name="Hibbett D."/>
            <person name="Nagy L.G."/>
            <person name="Martin F.M."/>
        </authorList>
    </citation>
    <scope>NUCLEOTIDE SEQUENCE</scope>
    <source>
        <strain evidence="1">BED1</strain>
    </source>
</reference>
<proteinExistence type="predicted"/>
<gene>
    <name evidence="1" type="ORF">L210DRAFT_942115</name>
</gene>
<dbReference type="EMBL" id="WHUW01000067">
    <property type="protein sequence ID" value="KAF8429470.1"/>
    <property type="molecule type" value="Genomic_DNA"/>
</dbReference>
<evidence type="ECO:0000313" key="2">
    <source>
        <dbReference type="Proteomes" id="UP001194468"/>
    </source>
</evidence>
<keyword evidence="2" id="KW-1185">Reference proteome</keyword>
<dbReference type="Proteomes" id="UP001194468">
    <property type="component" value="Unassembled WGS sequence"/>
</dbReference>
<comment type="caution">
    <text evidence="1">The sequence shown here is derived from an EMBL/GenBank/DDBJ whole genome shotgun (WGS) entry which is preliminary data.</text>
</comment>
<sequence length="88" mass="9497">MEPGRLGLYWQKLKSIRILAIHGLLPFISVAGGKQSLGKPHTYTFIVQMCSTIPNAEAAAQVVPSHQTKFNGATVCVGSDVLASKRNF</sequence>
<evidence type="ECO:0000313" key="1">
    <source>
        <dbReference type="EMBL" id="KAF8429470.1"/>
    </source>
</evidence>
<reference evidence="1" key="1">
    <citation type="submission" date="2019-10" db="EMBL/GenBank/DDBJ databases">
        <authorList>
            <consortium name="DOE Joint Genome Institute"/>
            <person name="Kuo A."/>
            <person name="Miyauchi S."/>
            <person name="Kiss E."/>
            <person name="Drula E."/>
            <person name="Kohler A."/>
            <person name="Sanchez-Garcia M."/>
            <person name="Andreopoulos B."/>
            <person name="Barry K.W."/>
            <person name="Bonito G."/>
            <person name="Buee M."/>
            <person name="Carver A."/>
            <person name="Chen C."/>
            <person name="Cichocki N."/>
            <person name="Clum A."/>
            <person name="Culley D."/>
            <person name="Crous P.W."/>
            <person name="Fauchery L."/>
            <person name="Girlanda M."/>
            <person name="Hayes R."/>
            <person name="Keri Z."/>
            <person name="LaButti K."/>
            <person name="Lipzen A."/>
            <person name="Lombard V."/>
            <person name="Magnuson J."/>
            <person name="Maillard F."/>
            <person name="Morin E."/>
            <person name="Murat C."/>
            <person name="Nolan M."/>
            <person name="Ohm R."/>
            <person name="Pangilinan J."/>
            <person name="Pereira M."/>
            <person name="Perotto S."/>
            <person name="Peter M."/>
            <person name="Riley R."/>
            <person name="Sitrit Y."/>
            <person name="Stielow B."/>
            <person name="Szollosi G."/>
            <person name="Zifcakova L."/>
            <person name="Stursova M."/>
            <person name="Spatafora J.W."/>
            <person name="Tedersoo L."/>
            <person name="Vaario L.-M."/>
            <person name="Yamada A."/>
            <person name="Yan M."/>
            <person name="Wang P."/>
            <person name="Xu J."/>
            <person name="Bruns T."/>
            <person name="Baldrian P."/>
            <person name="Vilgalys R."/>
            <person name="Henrissat B."/>
            <person name="Grigoriev I.V."/>
            <person name="Hibbett D."/>
            <person name="Nagy L.G."/>
            <person name="Martin F.M."/>
        </authorList>
    </citation>
    <scope>NUCLEOTIDE SEQUENCE</scope>
    <source>
        <strain evidence="1">BED1</strain>
    </source>
</reference>
<protein>
    <submittedName>
        <fullName evidence="1">Uncharacterized protein</fullName>
    </submittedName>
</protein>
<accession>A0AAD4G852</accession>
<dbReference type="AlphaFoldDB" id="A0AAD4G852"/>
<organism evidence="1 2">
    <name type="scientific">Boletus edulis BED1</name>
    <dbReference type="NCBI Taxonomy" id="1328754"/>
    <lineage>
        <taxon>Eukaryota</taxon>
        <taxon>Fungi</taxon>
        <taxon>Dikarya</taxon>
        <taxon>Basidiomycota</taxon>
        <taxon>Agaricomycotina</taxon>
        <taxon>Agaricomycetes</taxon>
        <taxon>Agaricomycetidae</taxon>
        <taxon>Boletales</taxon>
        <taxon>Boletineae</taxon>
        <taxon>Boletaceae</taxon>
        <taxon>Boletoideae</taxon>
        <taxon>Boletus</taxon>
    </lineage>
</organism>
<name>A0AAD4G852_BOLED</name>